<accession>A0A9P8UBJ0</accession>
<dbReference type="EMBL" id="JAGPXC010000012">
    <property type="protein sequence ID" value="KAH6644990.1"/>
    <property type="molecule type" value="Genomic_DNA"/>
</dbReference>
<evidence type="ECO:0000256" key="1">
    <source>
        <dbReference type="SAM" id="MobiDB-lite"/>
    </source>
</evidence>
<comment type="caution">
    <text evidence="3">The sequence shown here is derived from an EMBL/GenBank/DDBJ whole genome shotgun (WGS) entry which is preliminary data.</text>
</comment>
<evidence type="ECO:0000313" key="4">
    <source>
        <dbReference type="Proteomes" id="UP000758603"/>
    </source>
</evidence>
<feature type="compositionally biased region" description="Basic residues" evidence="1">
    <location>
        <begin position="95"/>
        <end position="108"/>
    </location>
</feature>
<protein>
    <recommendedName>
        <fullName evidence="5">Transmembrane protein</fullName>
    </recommendedName>
</protein>
<feature type="region of interest" description="Disordered" evidence="1">
    <location>
        <begin position="632"/>
        <end position="651"/>
    </location>
</feature>
<feature type="transmembrane region" description="Helical" evidence="2">
    <location>
        <begin position="366"/>
        <end position="391"/>
    </location>
</feature>
<feature type="transmembrane region" description="Helical" evidence="2">
    <location>
        <begin position="491"/>
        <end position="514"/>
    </location>
</feature>
<proteinExistence type="predicted"/>
<organism evidence="3 4">
    <name type="scientific">Truncatella angustata</name>
    <dbReference type="NCBI Taxonomy" id="152316"/>
    <lineage>
        <taxon>Eukaryota</taxon>
        <taxon>Fungi</taxon>
        <taxon>Dikarya</taxon>
        <taxon>Ascomycota</taxon>
        <taxon>Pezizomycotina</taxon>
        <taxon>Sordariomycetes</taxon>
        <taxon>Xylariomycetidae</taxon>
        <taxon>Amphisphaeriales</taxon>
        <taxon>Sporocadaceae</taxon>
        <taxon>Truncatella</taxon>
    </lineage>
</organism>
<keyword evidence="2" id="KW-0812">Transmembrane</keyword>
<feature type="region of interest" description="Disordered" evidence="1">
    <location>
        <begin position="604"/>
        <end position="626"/>
    </location>
</feature>
<dbReference type="Proteomes" id="UP000758603">
    <property type="component" value="Unassembled WGS sequence"/>
</dbReference>
<keyword evidence="2" id="KW-1133">Transmembrane helix</keyword>
<evidence type="ECO:0000256" key="2">
    <source>
        <dbReference type="SAM" id="Phobius"/>
    </source>
</evidence>
<feature type="compositionally biased region" description="Polar residues" evidence="1">
    <location>
        <begin position="82"/>
        <end position="92"/>
    </location>
</feature>
<keyword evidence="2" id="KW-0472">Membrane</keyword>
<reference evidence="3" key="1">
    <citation type="journal article" date="2021" name="Nat. Commun.">
        <title>Genetic determinants of endophytism in the Arabidopsis root mycobiome.</title>
        <authorList>
            <person name="Mesny F."/>
            <person name="Miyauchi S."/>
            <person name="Thiergart T."/>
            <person name="Pickel B."/>
            <person name="Atanasova L."/>
            <person name="Karlsson M."/>
            <person name="Huettel B."/>
            <person name="Barry K.W."/>
            <person name="Haridas S."/>
            <person name="Chen C."/>
            <person name="Bauer D."/>
            <person name="Andreopoulos W."/>
            <person name="Pangilinan J."/>
            <person name="LaButti K."/>
            <person name="Riley R."/>
            <person name="Lipzen A."/>
            <person name="Clum A."/>
            <person name="Drula E."/>
            <person name="Henrissat B."/>
            <person name="Kohler A."/>
            <person name="Grigoriev I.V."/>
            <person name="Martin F.M."/>
            <person name="Hacquard S."/>
        </authorList>
    </citation>
    <scope>NUCLEOTIDE SEQUENCE</scope>
    <source>
        <strain evidence="3">MPI-SDFR-AT-0073</strain>
    </source>
</reference>
<evidence type="ECO:0000313" key="3">
    <source>
        <dbReference type="EMBL" id="KAH6644990.1"/>
    </source>
</evidence>
<dbReference type="OrthoDB" id="5244752at2759"/>
<feature type="transmembrane region" description="Helical" evidence="2">
    <location>
        <begin position="403"/>
        <end position="426"/>
    </location>
</feature>
<name>A0A9P8UBJ0_9PEZI</name>
<dbReference type="AlphaFoldDB" id="A0A9P8UBJ0"/>
<feature type="compositionally biased region" description="Polar residues" evidence="1">
    <location>
        <begin position="608"/>
        <end position="621"/>
    </location>
</feature>
<keyword evidence="4" id="KW-1185">Reference proteome</keyword>
<dbReference type="GeneID" id="70137348"/>
<feature type="compositionally biased region" description="Basic and acidic residues" evidence="1">
    <location>
        <begin position="22"/>
        <end position="32"/>
    </location>
</feature>
<evidence type="ECO:0008006" key="5">
    <source>
        <dbReference type="Google" id="ProtNLM"/>
    </source>
</evidence>
<feature type="compositionally biased region" description="Polar residues" evidence="1">
    <location>
        <begin position="165"/>
        <end position="180"/>
    </location>
</feature>
<sequence>MSLQNIRITVRPASAQVNMHDAPNENGDHDAISEMSGPPDYATIDPNDLNRSITPFPRPKSPTPSQTGNWPLASADDEHPPDSSTSYTSAGPSTRRAKSQGRKFKRNSPKNVNRPEPIAERRNRKRALSTGSTPGSAKKKTTLQVPVMARLASRRSENGLPRFGSSASMSTTLTNNNPFTGDQKKPGLVSSLSRGDWTTIGSFFSQSVNSTSLQRGVGGREISQPFDFRHEGGIGSSSSAFLTQPHNTMTTIGQADHEAQKNDQTRTSSVLMDMRTESRLGNRTSLPVKMPNAFSPIDTTVFDVDCGHDPAVRASVRTTINRFQSPPTPEEDLWHGQSSADKTLHGHDTVLGQARIDTLKVSISKLVFAAVAILCQVFIIMAAASITITVYTAQNGEKTDGGAIIALIVSLFGVLISGTFLALLYAHRLGGRMVREYTGVRVETFLFKMSPERAAYWGVASLTEVAFLSTAAALTVVVVRSRAGHEASSGVVAWLVVSLAVFVILGSALSVFFARRVSDRIVRNHRAEQRDEEWVEMHSGARRDLSHHPGDQSRLARDILQSATQDMQQQQHHRGPRAPDSAFSTQLQLHPRASLIGIARSDSLMHHPNQTPSMSSAASTYESEHTEKPIMPKRASRSCSPAAVHVGSDPTTPLSAEDMSMISMAKHPQPRPAFGGGSGGGNIPHSLAVADLASEAAQAPGVSRSGTKSTIASLISSYASAEPGCGGLVVVESVERAFSPETLARRQPAVDDAPHSRLPALLRPIVTEAGTPNSQKSGDRVVDTFVEVGGGGGLRRDWSFRDGHAARLVSMTPIEERSEAGTRSSLLTTGRRASLLAHGSETSVY</sequence>
<gene>
    <name evidence="3" type="ORF">BKA67DRAFT_664839</name>
</gene>
<feature type="region of interest" description="Disordered" evidence="1">
    <location>
        <begin position="1"/>
        <end position="190"/>
    </location>
</feature>
<feature type="region of interest" description="Disordered" evidence="1">
    <location>
        <begin position="563"/>
        <end position="584"/>
    </location>
</feature>
<dbReference type="RefSeq" id="XP_045951504.1">
    <property type="nucleotide sequence ID" value="XM_046108457.1"/>
</dbReference>
<feature type="transmembrane region" description="Helical" evidence="2">
    <location>
        <begin position="454"/>
        <end position="479"/>
    </location>
</feature>